<evidence type="ECO:0000313" key="3">
    <source>
        <dbReference type="Proteomes" id="UP000694844"/>
    </source>
</evidence>
<accession>A0A8B8CL35</accession>
<gene>
    <name evidence="4" type="primary">LOC111120131</name>
</gene>
<dbReference type="RefSeq" id="XP_022316552.1">
    <property type="nucleotide sequence ID" value="XM_022460844.1"/>
</dbReference>
<dbReference type="GeneID" id="111120131"/>
<dbReference type="AlphaFoldDB" id="A0A8B8CL35"/>
<organism evidence="3 4">
    <name type="scientific">Crassostrea virginica</name>
    <name type="common">Eastern oyster</name>
    <dbReference type="NCBI Taxonomy" id="6565"/>
    <lineage>
        <taxon>Eukaryota</taxon>
        <taxon>Metazoa</taxon>
        <taxon>Spiralia</taxon>
        <taxon>Lophotrochozoa</taxon>
        <taxon>Mollusca</taxon>
        <taxon>Bivalvia</taxon>
        <taxon>Autobranchia</taxon>
        <taxon>Pteriomorphia</taxon>
        <taxon>Ostreida</taxon>
        <taxon>Ostreoidea</taxon>
        <taxon>Ostreidae</taxon>
        <taxon>Crassostrea</taxon>
    </lineage>
</organism>
<proteinExistence type="predicted"/>
<dbReference type="Proteomes" id="UP000694844">
    <property type="component" value="Chromosome 2"/>
</dbReference>
<evidence type="ECO:0000256" key="1">
    <source>
        <dbReference type="SAM" id="MobiDB-lite"/>
    </source>
</evidence>
<evidence type="ECO:0000313" key="4">
    <source>
        <dbReference type="RefSeq" id="XP_022316552.1"/>
    </source>
</evidence>
<name>A0A8B8CL35_CRAVI</name>
<evidence type="ECO:0000259" key="2">
    <source>
        <dbReference type="Pfam" id="PF12736"/>
    </source>
</evidence>
<protein>
    <submittedName>
        <fullName evidence="4">GRB2-associated and regulator of MAPK protein-like</fullName>
    </submittedName>
</protein>
<reference evidence="4" key="1">
    <citation type="submission" date="2025-08" db="UniProtKB">
        <authorList>
            <consortium name="RefSeq"/>
        </authorList>
    </citation>
    <scope>IDENTIFICATION</scope>
    <source>
        <tissue evidence="4">Whole sample</tissue>
    </source>
</reference>
<dbReference type="Pfam" id="PF12736">
    <property type="entry name" value="CABIT"/>
    <property type="match status" value="1"/>
</dbReference>
<keyword evidence="3" id="KW-1185">Reference proteome</keyword>
<sequence length="424" mass="47830">MLNISNMAETVENSVKNGDDESPEISWNPDPQPLRDIQSDALPCVCRLSTDGTTSLPGGMSLYCKQPLYLHHRRQRRQVLGRTIYHDPSGPYYEVGQTLILPDNFEGWFEIAPSNFNKAPVFRSIEEVSKIMPRKIFNRTPLTGIRILEGEDGEQAFKERKIPAGSILVVDSVQSAKWTTCAEREKGIGVRKKKVEEWITIEIPYLKCTDADETEVLLPFSSKGRFSSVYEKDINNDRSIYRLKDLISDFDMPIIVRLVYGKAPVVPCIFTGMIALRETVSADLIVASTVMNKRNVLIEIPVSLPVLAQFPKSEEQFSELNTFQDAKKLCDKYAVSFSSLIKLSPDMDTHHMKVQYNPQKSKTKESGLKTLDMVTNISLGGEEPSDRFMESDTDSISSVDHSMPTKGVFKLLELTEIKRKSTDC</sequence>
<dbReference type="OrthoDB" id="6076990at2759"/>
<dbReference type="InterPro" id="IPR025946">
    <property type="entry name" value="CABIT_dom"/>
</dbReference>
<feature type="compositionally biased region" description="Polar residues" evidence="1">
    <location>
        <begin position="1"/>
        <end position="16"/>
    </location>
</feature>
<dbReference type="KEGG" id="cvn:111120131"/>
<feature type="region of interest" description="Disordered" evidence="1">
    <location>
        <begin position="1"/>
        <end position="33"/>
    </location>
</feature>
<feature type="domain" description="CABIT" evidence="2">
    <location>
        <begin position="60"/>
        <end position="307"/>
    </location>
</feature>